<dbReference type="GO" id="GO:0003960">
    <property type="term" value="F:quinone reductase (NADPH) activity"/>
    <property type="evidence" value="ECO:0007669"/>
    <property type="project" value="TreeGrafter"/>
</dbReference>
<dbReference type="InterPro" id="IPR013154">
    <property type="entry name" value="ADH-like_N"/>
</dbReference>
<keyword evidence="1" id="KW-0521">NADP</keyword>
<protein>
    <submittedName>
        <fullName evidence="4">Zinc-binding dehydrogenase</fullName>
    </submittedName>
</protein>
<dbReference type="Pfam" id="PF08240">
    <property type="entry name" value="ADH_N"/>
    <property type="match status" value="1"/>
</dbReference>
<dbReference type="PROSITE" id="PS01162">
    <property type="entry name" value="QOR_ZETA_CRYSTAL"/>
    <property type="match status" value="1"/>
</dbReference>
<evidence type="ECO:0000313" key="4">
    <source>
        <dbReference type="EMBL" id="NGO68989.1"/>
    </source>
</evidence>
<keyword evidence="5" id="KW-1185">Reference proteome</keyword>
<evidence type="ECO:0000313" key="5">
    <source>
        <dbReference type="Proteomes" id="UP000477722"/>
    </source>
</evidence>
<feature type="domain" description="Enoyl reductase (ER)" evidence="3">
    <location>
        <begin position="10"/>
        <end position="326"/>
    </location>
</feature>
<dbReference type="PANTHER" id="PTHR48106">
    <property type="entry name" value="QUINONE OXIDOREDUCTASE PIG3-RELATED"/>
    <property type="match status" value="1"/>
</dbReference>
<dbReference type="RefSeq" id="WP_165298685.1">
    <property type="nucleotide sequence ID" value="NZ_JAAKZZ010000089.1"/>
</dbReference>
<dbReference type="GO" id="GO:0005829">
    <property type="term" value="C:cytosol"/>
    <property type="evidence" value="ECO:0007669"/>
    <property type="project" value="TreeGrafter"/>
</dbReference>
<name>A0A6G4WUM3_9ACTN</name>
<evidence type="ECO:0000259" key="3">
    <source>
        <dbReference type="SMART" id="SM00829"/>
    </source>
</evidence>
<proteinExistence type="predicted"/>
<evidence type="ECO:0000256" key="1">
    <source>
        <dbReference type="ARBA" id="ARBA00022857"/>
    </source>
</evidence>
<dbReference type="GO" id="GO:0008270">
    <property type="term" value="F:zinc ion binding"/>
    <property type="evidence" value="ECO:0007669"/>
    <property type="project" value="InterPro"/>
</dbReference>
<reference evidence="4 5" key="1">
    <citation type="submission" date="2020-02" db="EMBL/GenBank/DDBJ databases">
        <title>Whole-genome analyses of novel actinobacteria.</title>
        <authorList>
            <person name="Sahin N."/>
            <person name="Tatar D."/>
        </authorList>
    </citation>
    <scope>NUCLEOTIDE SEQUENCE [LARGE SCALE GENOMIC DNA]</scope>
    <source>
        <strain evidence="4 5">SB3404</strain>
    </source>
</reference>
<sequence>MHAVVLHEFGPAENLRYESVPDPEPAAGQVRIAVRAAGVHAIETRMRAGAEGELPPLPELPAVFGGEVSGTVDAVGPGVDPALKGRDVVTTSSTPGGYAELAVADADALYPRPEGLSHQTAVAMVVTGNTTLDMLDIARLTPDDVILVTSAAGGIGRLVVQYARGLGATVVGAAGGPEKTAAVRELGADLAVDYNQPGWERTVADWLGDGRRITAVLDGVGGAKTRTAFELLGTGGRLVTYGAISLDKFTPSEQELAERGVTWTDALAVMLSRHTDGTTGADFARQALEEAAAGRLVPAVQAFPLERAAEAHAALERRETTGKVVLVP</sequence>
<dbReference type="AlphaFoldDB" id="A0A6G4WUM3"/>
<dbReference type="GO" id="GO:0070402">
    <property type="term" value="F:NADPH binding"/>
    <property type="evidence" value="ECO:0007669"/>
    <property type="project" value="TreeGrafter"/>
</dbReference>
<organism evidence="4 5">
    <name type="scientific">Streptomyces boncukensis</name>
    <dbReference type="NCBI Taxonomy" id="2711219"/>
    <lineage>
        <taxon>Bacteria</taxon>
        <taxon>Bacillati</taxon>
        <taxon>Actinomycetota</taxon>
        <taxon>Actinomycetes</taxon>
        <taxon>Kitasatosporales</taxon>
        <taxon>Streptomycetaceae</taxon>
        <taxon>Streptomyces</taxon>
    </lineage>
</organism>
<dbReference type="SUPFAM" id="SSF50129">
    <property type="entry name" value="GroES-like"/>
    <property type="match status" value="1"/>
</dbReference>
<dbReference type="SUPFAM" id="SSF51735">
    <property type="entry name" value="NAD(P)-binding Rossmann-fold domains"/>
    <property type="match status" value="1"/>
</dbReference>
<dbReference type="Pfam" id="PF13602">
    <property type="entry name" value="ADH_zinc_N_2"/>
    <property type="match status" value="1"/>
</dbReference>
<dbReference type="CDD" id="cd08244">
    <property type="entry name" value="MDR_enoyl_red"/>
    <property type="match status" value="1"/>
</dbReference>
<comment type="caution">
    <text evidence="4">The sequence shown here is derived from an EMBL/GenBank/DDBJ whole genome shotgun (WGS) entry which is preliminary data.</text>
</comment>
<dbReference type="Proteomes" id="UP000477722">
    <property type="component" value="Unassembled WGS sequence"/>
</dbReference>
<dbReference type="SMART" id="SM00829">
    <property type="entry name" value="PKS_ER"/>
    <property type="match status" value="1"/>
</dbReference>
<dbReference type="InterPro" id="IPR020843">
    <property type="entry name" value="ER"/>
</dbReference>
<dbReference type="PANTHER" id="PTHR48106:SF13">
    <property type="entry name" value="QUINONE OXIDOREDUCTASE-RELATED"/>
    <property type="match status" value="1"/>
</dbReference>
<dbReference type="GO" id="GO:0035925">
    <property type="term" value="F:mRNA 3'-UTR AU-rich region binding"/>
    <property type="evidence" value="ECO:0007669"/>
    <property type="project" value="TreeGrafter"/>
</dbReference>
<dbReference type="InterPro" id="IPR002364">
    <property type="entry name" value="Quin_OxRdtase/zeta-crystal_CS"/>
</dbReference>
<dbReference type="InterPro" id="IPR036291">
    <property type="entry name" value="NAD(P)-bd_dom_sf"/>
</dbReference>
<keyword evidence="2" id="KW-0560">Oxidoreductase</keyword>
<accession>A0A6G4WUM3</accession>
<dbReference type="Gene3D" id="3.90.180.10">
    <property type="entry name" value="Medium-chain alcohol dehydrogenases, catalytic domain"/>
    <property type="match status" value="1"/>
</dbReference>
<dbReference type="InterPro" id="IPR011032">
    <property type="entry name" value="GroES-like_sf"/>
</dbReference>
<gene>
    <name evidence="4" type="ORF">G5C65_11605</name>
</gene>
<dbReference type="EMBL" id="JAAKZZ010000089">
    <property type="protein sequence ID" value="NGO68989.1"/>
    <property type="molecule type" value="Genomic_DNA"/>
</dbReference>
<evidence type="ECO:0000256" key="2">
    <source>
        <dbReference type="ARBA" id="ARBA00023002"/>
    </source>
</evidence>
<dbReference type="Gene3D" id="3.40.50.720">
    <property type="entry name" value="NAD(P)-binding Rossmann-like Domain"/>
    <property type="match status" value="1"/>
</dbReference>